<dbReference type="InterPro" id="IPR042261">
    <property type="entry name" value="Lsr2-like_dimerization"/>
</dbReference>
<proteinExistence type="predicted"/>
<evidence type="ECO:0000259" key="1">
    <source>
        <dbReference type="Pfam" id="PF11774"/>
    </source>
</evidence>
<dbReference type="InterPro" id="IPR024412">
    <property type="entry name" value="Lsr2_dim_dom"/>
</dbReference>
<protein>
    <submittedName>
        <fullName evidence="2">Histone-like nucleoid-structuring protein Lsr2</fullName>
    </submittedName>
</protein>
<comment type="caution">
    <text evidence="2">The sequence shown here is derived from an EMBL/GenBank/DDBJ whole genome shotgun (WGS) entry which is preliminary data.</text>
</comment>
<organism evidence="2 3">
    <name type="scientific">Williamsia deligens</name>
    <dbReference type="NCBI Taxonomy" id="321325"/>
    <lineage>
        <taxon>Bacteria</taxon>
        <taxon>Bacillati</taxon>
        <taxon>Actinomycetota</taxon>
        <taxon>Actinomycetes</taxon>
        <taxon>Mycobacteriales</taxon>
        <taxon>Nocardiaceae</taxon>
        <taxon>Williamsia</taxon>
    </lineage>
</organism>
<evidence type="ECO:0000313" key="3">
    <source>
        <dbReference type="Proteomes" id="UP001597068"/>
    </source>
</evidence>
<gene>
    <name evidence="2" type="ORF">ACFQ04_00175</name>
</gene>
<dbReference type="Pfam" id="PF11774">
    <property type="entry name" value="Lsr2"/>
    <property type="match status" value="1"/>
</dbReference>
<dbReference type="EMBL" id="JBHTIL010000001">
    <property type="protein sequence ID" value="MFD0924142.1"/>
    <property type="molecule type" value="Genomic_DNA"/>
</dbReference>
<accession>A0ABW3G1R7</accession>
<dbReference type="RefSeq" id="WP_253647792.1">
    <property type="nucleotide sequence ID" value="NZ_BAAAMO010000002.1"/>
</dbReference>
<keyword evidence="3" id="KW-1185">Reference proteome</keyword>
<dbReference type="Gene3D" id="3.30.60.230">
    <property type="entry name" value="Lsr2, dimerization domain"/>
    <property type="match status" value="1"/>
</dbReference>
<name>A0ABW3G1R7_9NOCA</name>
<feature type="domain" description="Lsr2 dimerization" evidence="1">
    <location>
        <begin position="12"/>
        <end position="54"/>
    </location>
</feature>
<sequence>MSTFEERSRSRGEGAVETVSWGVDGVEYEVDLDADSAQRFRAEMQQYLDASRPVRARRAG</sequence>
<dbReference type="Proteomes" id="UP001597068">
    <property type="component" value="Unassembled WGS sequence"/>
</dbReference>
<reference evidence="3" key="1">
    <citation type="journal article" date="2019" name="Int. J. Syst. Evol. Microbiol.">
        <title>The Global Catalogue of Microorganisms (GCM) 10K type strain sequencing project: providing services to taxonomists for standard genome sequencing and annotation.</title>
        <authorList>
            <consortium name="The Broad Institute Genomics Platform"/>
            <consortium name="The Broad Institute Genome Sequencing Center for Infectious Disease"/>
            <person name="Wu L."/>
            <person name="Ma J."/>
        </authorList>
    </citation>
    <scope>NUCLEOTIDE SEQUENCE [LARGE SCALE GENOMIC DNA]</scope>
    <source>
        <strain evidence="3">CCUG 50873</strain>
    </source>
</reference>
<evidence type="ECO:0000313" key="2">
    <source>
        <dbReference type="EMBL" id="MFD0924142.1"/>
    </source>
</evidence>